<accession>A0A7S4QRN7</accession>
<evidence type="ECO:0000256" key="1">
    <source>
        <dbReference type="ARBA" id="ARBA00001961"/>
    </source>
</evidence>
<name>A0A7S4QRN7_9DINO</name>
<keyword evidence="2" id="KW-0223">Dioxygenase</keyword>
<feature type="domain" description="Prolyl 4-hydroxylase alpha subunit" evidence="4">
    <location>
        <begin position="96"/>
        <end position="285"/>
    </location>
</feature>
<dbReference type="GO" id="GO:0031418">
    <property type="term" value="F:L-ascorbic acid binding"/>
    <property type="evidence" value="ECO:0007669"/>
    <property type="project" value="InterPro"/>
</dbReference>
<dbReference type="SMART" id="SM00702">
    <property type="entry name" value="P4Hc"/>
    <property type="match status" value="1"/>
</dbReference>
<dbReference type="GO" id="GO:0051213">
    <property type="term" value="F:dioxygenase activity"/>
    <property type="evidence" value="ECO:0007669"/>
    <property type="project" value="UniProtKB-KW"/>
</dbReference>
<evidence type="ECO:0000313" key="5">
    <source>
        <dbReference type="EMBL" id="CAE4591871.1"/>
    </source>
</evidence>
<dbReference type="GO" id="GO:0005506">
    <property type="term" value="F:iron ion binding"/>
    <property type="evidence" value="ECO:0007669"/>
    <property type="project" value="InterPro"/>
</dbReference>
<sequence length="287" mass="31895">MLHALTPADAPVEAPLDAGERVEVEWPCEAEDGSGEVRRIWFSATVAKVQEEEAAGSRRRPRFLLRFDDGGEAWSSLRRVAWRRPVEESHDMTGFVHLFGLEEELLAFCDELHERREEYGDKTRGDAACGEPLQGGLISVVVRRDAVPASGRELYLRLHQRCVEEVARAWPGWVARVGGRGARVRPSQDLRLLQYSEGANFKAHVDSGWACQALVYLNEDFSGGYTEFPNLGASYRPRRGRVLLWRSLFVGHKAAAPGSLDDHPACHVAGAVYGGVKRVVSIHLVVT</sequence>
<organism evidence="5">
    <name type="scientific">Alexandrium monilatum</name>
    <dbReference type="NCBI Taxonomy" id="311494"/>
    <lineage>
        <taxon>Eukaryota</taxon>
        <taxon>Sar</taxon>
        <taxon>Alveolata</taxon>
        <taxon>Dinophyceae</taxon>
        <taxon>Gonyaulacales</taxon>
        <taxon>Pyrocystaceae</taxon>
        <taxon>Alexandrium</taxon>
    </lineage>
</organism>
<dbReference type="AlphaFoldDB" id="A0A7S4QRN7"/>
<reference evidence="5" key="1">
    <citation type="submission" date="2021-01" db="EMBL/GenBank/DDBJ databases">
        <authorList>
            <person name="Corre E."/>
            <person name="Pelletier E."/>
            <person name="Niang G."/>
            <person name="Scheremetjew M."/>
            <person name="Finn R."/>
            <person name="Kale V."/>
            <person name="Holt S."/>
            <person name="Cochrane G."/>
            <person name="Meng A."/>
            <person name="Brown T."/>
            <person name="Cohen L."/>
        </authorList>
    </citation>
    <scope>NUCLEOTIDE SEQUENCE</scope>
    <source>
        <strain evidence="5">CCMP3105</strain>
    </source>
</reference>
<proteinExistence type="predicted"/>
<protein>
    <recommendedName>
        <fullName evidence="4">Prolyl 4-hydroxylase alpha subunit domain-containing protein</fullName>
    </recommendedName>
</protein>
<dbReference type="GO" id="GO:0016705">
    <property type="term" value="F:oxidoreductase activity, acting on paired donors, with incorporation or reduction of molecular oxygen"/>
    <property type="evidence" value="ECO:0007669"/>
    <property type="project" value="InterPro"/>
</dbReference>
<evidence type="ECO:0000256" key="2">
    <source>
        <dbReference type="ARBA" id="ARBA00022964"/>
    </source>
</evidence>
<dbReference type="EMBL" id="HBNR01035848">
    <property type="protein sequence ID" value="CAE4591871.1"/>
    <property type="molecule type" value="Transcribed_RNA"/>
</dbReference>
<gene>
    <name evidence="5" type="ORF">AMON00008_LOCUS24641</name>
</gene>
<evidence type="ECO:0000256" key="3">
    <source>
        <dbReference type="ARBA" id="ARBA00023002"/>
    </source>
</evidence>
<evidence type="ECO:0000259" key="4">
    <source>
        <dbReference type="SMART" id="SM00702"/>
    </source>
</evidence>
<comment type="cofactor">
    <cofactor evidence="1">
        <name>L-ascorbate</name>
        <dbReference type="ChEBI" id="CHEBI:38290"/>
    </cofactor>
</comment>
<keyword evidence="3" id="KW-0560">Oxidoreductase</keyword>
<dbReference type="InterPro" id="IPR006620">
    <property type="entry name" value="Pro_4_hyd_alph"/>
</dbReference>
<dbReference type="Gene3D" id="2.60.120.620">
    <property type="entry name" value="q2cbj1_9rhob like domain"/>
    <property type="match status" value="1"/>
</dbReference>